<evidence type="ECO:0000313" key="2">
    <source>
        <dbReference type="EMBL" id="SHF59425.1"/>
    </source>
</evidence>
<keyword evidence="1" id="KW-0472">Membrane</keyword>
<evidence type="ECO:0000313" key="3">
    <source>
        <dbReference type="Proteomes" id="UP000184048"/>
    </source>
</evidence>
<feature type="transmembrane region" description="Helical" evidence="1">
    <location>
        <begin position="51"/>
        <end position="69"/>
    </location>
</feature>
<evidence type="ECO:0008006" key="4">
    <source>
        <dbReference type="Google" id="ProtNLM"/>
    </source>
</evidence>
<feature type="transmembrane region" description="Helical" evidence="1">
    <location>
        <begin position="75"/>
        <end position="92"/>
    </location>
</feature>
<dbReference type="Pfam" id="PF18919">
    <property type="entry name" value="DUF5670"/>
    <property type="match status" value="1"/>
</dbReference>
<dbReference type="NCBIfam" id="NF033488">
    <property type="entry name" value="lmo0937_fam_TM"/>
    <property type="match status" value="1"/>
</dbReference>
<protein>
    <recommendedName>
        <fullName evidence="4">Lmo0937 family membrane protein</fullName>
    </recommendedName>
</protein>
<dbReference type="Proteomes" id="UP000184048">
    <property type="component" value="Unassembled WGS sequence"/>
</dbReference>
<keyword evidence="3" id="KW-1185">Reference proteome</keyword>
<dbReference type="STRING" id="1121884.SAMN02745131_03069"/>
<name>A0A1M5CXJ7_9BACT</name>
<evidence type="ECO:0000256" key="1">
    <source>
        <dbReference type="SAM" id="Phobius"/>
    </source>
</evidence>
<accession>A0A1M5CXJ7</accession>
<sequence length="95" mass="10892">MWIIVHRIQVAEYVFYNKTFINKKKLTGKIFSKYVVSLVIITLKFLTMRSILYIIAVILIIGWLLGVFAWHAGGLIHILIVIAVIALLLAIIRRA</sequence>
<organism evidence="2 3">
    <name type="scientific">Flavisolibacter ginsengisoli DSM 18119</name>
    <dbReference type="NCBI Taxonomy" id="1121884"/>
    <lineage>
        <taxon>Bacteria</taxon>
        <taxon>Pseudomonadati</taxon>
        <taxon>Bacteroidota</taxon>
        <taxon>Chitinophagia</taxon>
        <taxon>Chitinophagales</taxon>
        <taxon>Chitinophagaceae</taxon>
        <taxon>Flavisolibacter</taxon>
    </lineage>
</organism>
<dbReference type="InterPro" id="IPR043727">
    <property type="entry name" value="Lmo0937-like"/>
</dbReference>
<keyword evidence="1" id="KW-1133">Transmembrane helix</keyword>
<dbReference type="AlphaFoldDB" id="A0A1M5CXJ7"/>
<dbReference type="EMBL" id="FQUU01000013">
    <property type="protein sequence ID" value="SHF59425.1"/>
    <property type="molecule type" value="Genomic_DNA"/>
</dbReference>
<reference evidence="2 3" key="1">
    <citation type="submission" date="2016-11" db="EMBL/GenBank/DDBJ databases">
        <authorList>
            <person name="Jaros S."/>
            <person name="Januszkiewicz K."/>
            <person name="Wedrychowicz H."/>
        </authorList>
    </citation>
    <scope>NUCLEOTIDE SEQUENCE [LARGE SCALE GENOMIC DNA]</scope>
    <source>
        <strain evidence="2 3">DSM 18119</strain>
    </source>
</reference>
<gene>
    <name evidence="2" type="ORF">SAMN02745131_03069</name>
</gene>
<proteinExistence type="predicted"/>
<keyword evidence="1" id="KW-0812">Transmembrane</keyword>